<gene>
    <name evidence="2" type="ORF">MtrunA17_Chr1g0200591</name>
</gene>
<dbReference type="Proteomes" id="UP000265566">
    <property type="component" value="Chromosome 1"/>
</dbReference>
<sequence length="104" mass="12524">MCWFLVCRHTVSLLFLGRGPAVVGLLARLVVRWEYATFMIVYFSLIAWCLVWFWVLSWCFLCVTFFRRHLCLKVVFEGVFVRVSVLYRNRFPLLSFFFLFTLAY</sequence>
<protein>
    <recommendedName>
        <fullName evidence="4">Transmembrane protein</fullName>
    </recommendedName>
</protein>
<dbReference type="EMBL" id="PSQE01000001">
    <property type="protein sequence ID" value="RHN81569.1"/>
    <property type="molecule type" value="Genomic_DNA"/>
</dbReference>
<evidence type="ECO:0000313" key="3">
    <source>
        <dbReference type="Proteomes" id="UP000265566"/>
    </source>
</evidence>
<evidence type="ECO:0008006" key="4">
    <source>
        <dbReference type="Google" id="ProtNLM"/>
    </source>
</evidence>
<reference evidence="3" key="1">
    <citation type="journal article" date="2018" name="Nat. Plants">
        <title>Whole-genome landscape of Medicago truncatula symbiotic genes.</title>
        <authorList>
            <person name="Pecrix Y."/>
            <person name="Staton S.E."/>
            <person name="Sallet E."/>
            <person name="Lelandais-Briere C."/>
            <person name="Moreau S."/>
            <person name="Carrere S."/>
            <person name="Blein T."/>
            <person name="Jardinaud M.F."/>
            <person name="Latrasse D."/>
            <person name="Zouine M."/>
            <person name="Zahm M."/>
            <person name="Kreplak J."/>
            <person name="Mayjonade B."/>
            <person name="Satge C."/>
            <person name="Perez M."/>
            <person name="Cauet S."/>
            <person name="Marande W."/>
            <person name="Chantry-Darmon C."/>
            <person name="Lopez-Roques C."/>
            <person name="Bouchez O."/>
            <person name="Berard A."/>
            <person name="Debelle F."/>
            <person name="Munos S."/>
            <person name="Bendahmane A."/>
            <person name="Berges H."/>
            <person name="Niebel A."/>
            <person name="Buitink J."/>
            <person name="Frugier F."/>
            <person name="Benhamed M."/>
            <person name="Crespi M."/>
            <person name="Gouzy J."/>
            <person name="Gamas P."/>
        </authorList>
    </citation>
    <scope>NUCLEOTIDE SEQUENCE [LARGE SCALE GENOMIC DNA]</scope>
    <source>
        <strain evidence="3">cv. Jemalong A17</strain>
    </source>
</reference>
<comment type="caution">
    <text evidence="2">The sequence shown here is derived from an EMBL/GenBank/DDBJ whole genome shotgun (WGS) entry which is preliminary data.</text>
</comment>
<name>A0A396JTC0_MEDTR</name>
<proteinExistence type="predicted"/>
<dbReference type="Gramene" id="rna5635">
    <property type="protein sequence ID" value="RHN81569.1"/>
    <property type="gene ID" value="gene5635"/>
</dbReference>
<keyword evidence="1" id="KW-0472">Membrane</keyword>
<dbReference type="AlphaFoldDB" id="A0A396JTC0"/>
<feature type="transmembrane region" description="Helical" evidence="1">
    <location>
        <begin position="40"/>
        <end position="66"/>
    </location>
</feature>
<organism evidence="2 3">
    <name type="scientific">Medicago truncatula</name>
    <name type="common">Barrel medic</name>
    <name type="synonym">Medicago tribuloides</name>
    <dbReference type="NCBI Taxonomy" id="3880"/>
    <lineage>
        <taxon>Eukaryota</taxon>
        <taxon>Viridiplantae</taxon>
        <taxon>Streptophyta</taxon>
        <taxon>Embryophyta</taxon>
        <taxon>Tracheophyta</taxon>
        <taxon>Spermatophyta</taxon>
        <taxon>Magnoliopsida</taxon>
        <taxon>eudicotyledons</taxon>
        <taxon>Gunneridae</taxon>
        <taxon>Pentapetalae</taxon>
        <taxon>rosids</taxon>
        <taxon>fabids</taxon>
        <taxon>Fabales</taxon>
        <taxon>Fabaceae</taxon>
        <taxon>Papilionoideae</taxon>
        <taxon>50 kb inversion clade</taxon>
        <taxon>NPAAA clade</taxon>
        <taxon>Hologalegina</taxon>
        <taxon>IRL clade</taxon>
        <taxon>Trifolieae</taxon>
        <taxon>Medicago</taxon>
    </lineage>
</organism>
<keyword evidence="1" id="KW-1133">Transmembrane helix</keyword>
<evidence type="ECO:0000313" key="2">
    <source>
        <dbReference type="EMBL" id="RHN81569.1"/>
    </source>
</evidence>
<evidence type="ECO:0000256" key="1">
    <source>
        <dbReference type="SAM" id="Phobius"/>
    </source>
</evidence>
<keyword evidence="1" id="KW-0812">Transmembrane</keyword>
<accession>A0A396JTC0</accession>